<comment type="subcellular location">
    <subcellularLocation>
        <location evidence="1">Cell projection</location>
        <location evidence="1">Cilium</location>
        <location evidence="1">Flagellum</location>
    </subcellularLocation>
</comment>
<evidence type="ECO:0000256" key="3">
    <source>
        <dbReference type="ARBA" id="ARBA00023273"/>
    </source>
</evidence>
<dbReference type="EMBL" id="DS113685">
    <property type="protein sequence ID" value="EAX98180.1"/>
    <property type="molecule type" value="Genomic_DNA"/>
</dbReference>
<dbReference type="PANTHER" id="PTHR14952">
    <property type="entry name" value="ROPPORIN-1-LIKE PROTEIN"/>
    <property type="match status" value="1"/>
</dbReference>
<dbReference type="STRING" id="5722.A2FAA6"/>
<protein>
    <submittedName>
        <fullName evidence="5">Uncharacterized protein</fullName>
    </submittedName>
</protein>
<keyword evidence="3" id="KW-0966">Cell projection</keyword>
<proteinExistence type="inferred from homology"/>
<evidence type="ECO:0000256" key="1">
    <source>
        <dbReference type="ARBA" id="ARBA00004230"/>
    </source>
</evidence>
<keyword evidence="2" id="KW-0282">Flagellum</keyword>
<reference evidence="5" key="1">
    <citation type="submission" date="2006-10" db="EMBL/GenBank/DDBJ databases">
        <authorList>
            <person name="Amadeo P."/>
            <person name="Zhao Q."/>
            <person name="Wortman J."/>
            <person name="Fraser-Liggett C."/>
            <person name="Carlton J."/>
        </authorList>
    </citation>
    <scope>NUCLEOTIDE SEQUENCE</scope>
    <source>
        <strain evidence="5">G3</strain>
    </source>
</reference>
<dbReference type="OrthoDB" id="10067602at2759"/>
<dbReference type="AlphaFoldDB" id="A2FAA6"/>
<evidence type="ECO:0000256" key="4">
    <source>
        <dbReference type="ARBA" id="ARBA00035651"/>
    </source>
</evidence>
<evidence type="ECO:0000313" key="5">
    <source>
        <dbReference type="EMBL" id="EAX98180.1"/>
    </source>
</evidence>
<dbReference type="KEGG" id="tva:4755975"/>
<dbReference type="Gene3D" id="1.20.890.10">
    <property type="entry name" value="cAMP-dependent protein kinase regulatory subunit, dimerization-anchoring domain"/>
    <property type="match status" value="1"/>
</dbReference>
<evidence type="ECO:0000313" key="6">
    <source>
        <dbReference type="Proteomes" id="UP000001542"/>
    </source>
</evidence>
<organism evidence="5 6">
    <name type="scientific">Trichomonas vaginalis (strain ATCC PRA-98 / G3)</name>
    <dbReference type="NCBI Taxonomy" id="412133"/>
    <lineage>
        <taxon>Eukaryota</taxon>
        <taxon>Metamonada</taxon>
        <taxon>Parabasalia</taxon>
        <taxon>Trichomonadida</taxon>
        <taxon>Trichomonadidae</taxon>
        <taxon>Trichomonas</taxon>
    </lineage>
</organism>
<dbReference type="RefSeq" id="XP_001311110.1">
    <property type="nucleotide sequence ID" value="XM_001311109.1"/>
</dbReference>
<accession>A2FAA6</accession>
<gene>
    <name evidence="5" type="ORF">TVAG_047810</name>
</gene>
<dbReference type="VEuPathDB" id="TrichDB:TVAGG3_0485700"/>
<dbReference type="InParanoid" id="A2FAA6"/>
<keyword evidence="6" id="KW-1185">Reference proteome</keyword>
<reference evidence="5" key="2">
    <citation type="journal article" date="2007" name="Science">
        <title>Draft genome sequence of the sexually transmitted pathogen Trichomonas vaginalis.</title>
        <authorList>
            <person name="Carlton J.M."/>
            <person name="Hirt R.P."/>
            <person name="Silva J.C."/>
            <person name="Delcher A.L."/>
            <person name="Schatz M."/>
            <person name="Zhao Q."/>
            <person name="Wortman J.R."/>
            <person name="Bidwell S.L."/>
            <person name="Alsmark U.C.M."/>
            <person name="Besteiro S."/>
            <person name="Sicheritz-Ponten T."/>
            <person name="Noel C.J."/>
            <person name="Dacks J.B."/>
            <person name="Foster P.G."/>
            <person name="Simillion C."/>
            <person name="Van de Peer Y."/>
            <person name="Miranda-Saavedra D."/>
            <person name="Barton G.J."/>
            <person name="Westrop G.D."/>
            <person name="Mueller S."/>
            <person name="Dessi D."/>
            <person name="Fiori P.L."/>
            <person name="Ren Q."/>
            <person name="Paulsen I."/>
            <person name="Zhang H."/>
            <person name="Bastida-Corcuera F.D."/>
            <person name="Simoes-Barbosa A."/>
            <person name="Brown M.T."/>
            <person name="Hayes R.D."/>
            <person name="Mukherjee M."/>
            <person name="Okumura C.Y."/>
            <person name="Schneider R."/>
            <person name="Smith A.J."/>
            <person name="Vanacova S."/>
            <person name="Villalvazo M."/>
            <person name="Haas B.J."/>
            <person name="Pertea M."/>
            <person name="Feldblyum T.V."/>
            <person name="Utterback T.R."/>
            <person name="Shu C.L."/>
            <person name="Osoegawa K."/>
            <person name="de Jong P.J."/>
            <person name="Hrdy I."/>
            <person name="Horvathova L."/>
            <person name="Zubacova Z."/>
            <person name="Dolezal P."/>
            <person name="Malik S.B."/>
            <person name="Logsdon J.M. Jr."/>
            <person name="Henze K."/>
            <person name="Gupta A."/>
            <person name="Wang C.C."/>
            <person name="Dunne R.L."/>
            <person name="Upcroft J.A."/>
            <person name="Upcroft P."/>
            <person name="White O."/>
            <person name="Salzberg S.L."/>
            <person name="Tang P."/>
            <person name="Chiu C.-H."/>
            <person name="Lee Y.-S."/>
            <person name="Embley T.M."/>
            <person name="Coombs G.H."/>
            <person name="Mottram J.C."/>
            <person name="Tachezy J."/>
            <person name="Fraser-Liggett C.M."/>
            <person name="Johnson P.J."/>
        </authorList>
    </citation>
    <scope>NUCLEOTIDE SEQUENCE [LARGE SCALE GENOMIC DNA]</scope>
    <source>
        <strain evidence="5">G3</strain>
    </source>
</reference>
<dbReference type="GO" id="GO:0031514">
    <property type="term" value="C:motile cilium"/>
    <property type="evidence" value="ECO:0007669"/>
    <property type="project" value="UniProtKB-SubCell"/>
</dbReference>
<sequence length="206" mass="23453">MFTQMYCAEQIQIPPDLPAILKAYCKAVYKESQSSQNKSDLISFSIKYFKEQLDNPPNSAAGYRIALSDFHDLQEELIKILKVNQTLKRVDYQVTCDKLGFSQEVFANILRLGFPNEDVIDLYKFMGIGATLLSSNFEASITNLFKIFEDQNCQAKLPTQALINFVTFLQSKDPNIPAEFLEKLKAGATEEFIDLTTYKRIFAADE</sequence>
<dbReference type="PANTHER" id="PTHR14952:SF9">
    <property type="entry name" value="EF-HAND DOMAIN-CONTAINING PROTEIN"/>
    <property type="match status" value="1"/>
</dbReference>
<evidence type="ECO:0000256" key="2">
    <source>
        <dbReference type="ARBA" id="ARBA00022846"/>
    </source>
</evidence>
<dbReference type="SMR" id="A2FAA6"/>
<name>A2FAA6_TRIV3</name>
<dbReference type="VEuPathDB" id="TrichDB:TVAG_047810"/>
<dbReference type="Proteomes" id="UP000001542">
    <property type="component" value="Unassembled WGS sequence"/>
</dbReference>
<comment type="similarity">
    <text evidence="4">Belongs to the ropporin family.</text>
</comment>
<keyword evidence="2" id="KW-0969">Cilium</keyword>
<dbReference type="SUPFAM" id="SSF47391">
    <property type="entry name" value="Dimerization-anchoring domain of cAMP-dependent PK regulatory subunit"/>
    <property type="match status" value="1"/>
</dbReference>